<keyword evidence="3" id="KW-0808">Transferase</keyword>
<keyword evidence="6 8" id="KW-0472">Membrane</keyword>
<evidence type="ECO:0000256" key="7">
    <source>
        <dbReference type="ARBA" id="ARBA00024033"/>
    </source>
</evidence>
<evidence type="ECO:0000256" key="2">
    <source>
        <dbReference type="ARBA" id="ARBA00022475"/>
    </source>
</evidence>
<dbReference type="EMBL" id="BMJH01000002">
    <property type="protein sequence ID" value="GGC68154.1"/>
    <property type="molecule type" value="Genomic_DNA"/>
</dbReference>
<evidence type="ECO:0000313" key="9">
    <source>
        <dbReference type="EMBL" id="GGC68154.1"/>
    </source>
</evidence>
<comment type="similarity">
    <text evidence="7">Belongs to the glycosyltransferase 87 family.</text>
</comment>
<evidence type="ECO:0008006" key="11">
    <source>
        <dbReference type="Google" id="ProtNLM"/>
    </source>
</evidence>
<dbReference type="Pfam" id="PF09594">
    <property type="entry name" value="GT87"/>
    <property type="match status" value="1"/>
</dbReference>
<evidence type="ECO:0000256" key="1">
    <source>
        <dbReference type="ARBA" id="ARBA00004651"/>
    </source>
</evidence>
<feature type="transmembrane region" description="Helical" evidence="8">
    <location>
        <begin position="243"/>
        <end position="267"/>
    </location>
</feature>
<evidence type="ECO:0000256" key="6">
    <source>
        <dbReference type="ARBA" id="ARBA00023136"/>
    </source>
</evidence>
<feature type="transmembrane region" description="Helical" evidence="8">
    <location>
        <begin position="163"/>
        <end position="182"/>
    </location>
</feature>
<feature type="transmembrane region" description="Helical" evidence="8">
    <location>
        <begin position="189"/>
        <end position="207"/>
    </location>
</feature>
<dbReference type="AlphaFoldDB" id="A0A916UDA9"/>
<keyword evidence="5 8" id="KW-1133">Transmembrane helix</keyword>
<proteinExistence type="inferred from homology"/>
<evidence type="ECO:0000256" key="8">
    <source>
        <dbReference type="SAM" id="Phobius"/>
    </source>
</evidence>
<accession>A0A916UDA9</accession>
<name>A0A916UDA9_9ACTN</name>
<dbReference type="InterPro" id="IPR018584">
    <property type="entry name" value="GT87"/>
</dbReference>
<feature type="transmembrane region" description="Helical" evidence="8">
    <location>
        <begin position="301"/>
        <end position="316"/>
    </location>
</feature>
<feature type="transmembrane region" description="Helical" evidence="8">
    <location>
        <begin position="328"/>
        <end position="349"/>
    </location>
</feature>
<reference evidence="9" key="2">
    <citation type="submission" date="2020-09" db="EMBL/GenBank/DDBJ databases">
        <authorList>
            <person name="Sun Q."/>
            <person name="Zhou Y."/>
        </authorList>
    </citation>
    <scope>NUCLEOTIDE SEQUENCE</scope>
    <source>
        <strain evidence="9">CGMCC 1.15478</strain>
    </source>
</reference>
<dbReference type="GO" id="GO:0005886">
    <property type="term" value="C:plasma membrane"/>
    <property type="evidence" value="ECO:0007669"/>
    <property type="project" value="UniProtKB-SubCell"/>
</dbReference>
<protein>
    <recommendedName>
        <fullName evidence="11">DUF2029 domain-containing protein</fullName>
    </recommendedName>
</protein>
<evidence type="ECO:0000256" key="5">
    <source>
        <dbReference type="ARBA" id="ARBA00022989"/>
    </source>
</evidence>
<keyword evidence="4 8" id="KW-0812">Transmembrane</keyword>
<gene>
    <name evidence="9" type="ORF">GCM10011410_21100</name>
</gene>
<feature type="transmembrane region" description="Helical" evidence="8">
    <location>
        <begin position="107"/>
        <end position="126"/>
    </location>
</feature>
<feature type="transmembrane region" description="Helical" evidence="8">
    <location>
        <begin position="279"/>
        <end position="295"/>
    </location>
</feature>
<feature type="transmembrane region" description="Helical" evidence="8">
    <location>
        <begin position="374"/>
        <end position="397"/>
    </location>
</feature>
<evidence type="ECO:0000256" key="3">
    <source>
        <dbReference type="ARBA" id="ARBA00022679"/>
    </source>
</evidence>
<sequence length="423" mass="45120">MTGCLIVGVLGVLIQYALIPFYAPPGFGLFANGGDLWVYRLGAEHMLSGHSLYDAPIPHAGWFTYPPFAALMFVPFTWGNPGTVWFLVNVVVLGLTIWRCLRVSGFLAGWHLGLAAFGLTLAAINIEAVRGTLWQGQINLVLMAVIVWDLTRPQGALLRGWSVGLAAGIKLTALLFVPYLLVTRQWRPAAAAVGTAIVTVLIGAVVLPRDTATYWLHAVGDVRRIGDVTHPANQSVNGVIANLLAPGTIAVAVWVVFSALVVGLALWAASRLHRSGEELPAIAIVGLAACAATPLAWSHHWVWFIPVIAYLLYRSVAGRSGLVWRWRLVTVGVVAATSMWLTTWIYVLIKSIGETDAVGYVPAMDAAITHIPTGARLLTCGLPVLLLVALCLGALAITRNSSPTTGIPSGRTEAKNLEKAPGS</sequence>
<comment type="caution">
    <text evidence="9">The sequence shown here is derived from an EMBL/GenBank/DDBJ whole genome shotgun (WGS) entry which is preliminary data.</text>
</comment>
<organism evidence="9 10">
    <name type="scientific">Hoyosella rhizosphaerae</name>
    <dbReference type="NCBI Taxonomy" id="1755582"/>
    <lineage>
        <taxon>Bacteria</taxon>
        <taxon>Bacillati</taxon>
        <taxon>Actinomycetota</taxon>
        <taxon>Actinomycetes</taxon>
        <taxon>Mycobacteriales</taxon>
        <taxon>Hoyosellaceae</taxon>
        <taxon>Hoyosella</taxon>
    </lineage>
</organism>
<reference evidence="9" key="1">
    <citation type="journal article" date="2014" name="Int. J. Syst. Evol. Microbiol.">
        <title>Complete genome sequence of Corynebacterium casei LMG S-19264T (=DSM 44701T), isolated from a smear-ripened cheese.</title>
        <authorList>
            <consortium name="US DOE Joint Genome Institute (JGI-PGF)"/>
            <person name="Walter F."/>
            <person name="Albersmeier A."/>
            <person name="Kalinowski J."/>
            <person name="Ruckert C."/>
        </authorList>
    </citation>
    <scope>NUCLEOTIDE SEQUENCE</scope>
    <source>
        <strain evidence="9">CGMCC 1.15478</strain>
    </source>
</reference>
<comment type="subcellular location">
    <subcellularLocation>
        <location evidence="1">Cell membrane</location>
        <topology evidence="1">Multi-pass membrane protein</topology>
    </subcellularLocation>
</comment>
<evidence type="ECO:0000313" key="10">
    <source>
        <dbReference type="Proteomes" id="UP000641514"/>
    </source>
</evidence>
<dbReference type="GO" id="GO:0016758">
    <property type="term" value="F:hexosyltransferase activity"/>
    <property type="evidence" value="ECO:0007669"/>
    <property type="project" value="InterPro"/>
</dbReference>
<keyword evidence="10" id="KW-1185">Reference proteome</keyword>
<keyword evidence="2" id="KW-1003">Cell membrane</keyword>
<evidence type="ECO:0000256" key="4">
    <source>
        <dbReference type="ARBA" id="ARBA00022692"/>
    </source>
</evidence>
<dbReference type="Proteomes" id="UP000641514">
    <property type="component" value="Unassembled WGS sequence"/>
</dbReference>